<feature type="region of interest" description="Disordered" evidence="3">
    <location>
        <begin position="22"/>
        <end position="75"/>
    </location>
</feature>
<keyword evidence="5" id="KW-1185">Reference proteome</keyword>
<comment type="similarity">
    <text evidence="2">Belongs to the CsoS2 family.</text>
</comment>
<dbReference type="Proteomes" id="UP001314635">
    <property type="component" value="Unassembled WGS sequence"/>
</dbReference>
<name>A0ABS5G6T9_9BRAD</name>
<comment type="caution">
    <text evidence="4">The sequence shown here is derived from an EMBL/GenBank/DDBJ whole genome shotgun (WGS) entry which is preliminary data.</text>
</comment>
<feature type="region of interest" description="Disordered" evidence="3">
    <location>
        <begin position="284"/>
        <end position="309"/>
    </location>
</feature>
<feature type="region of interest" description="Disordered" evidence="3">
    <location>
        <begin position="129"/>
        <end position="152"/>
    </location>
</feature>
<dbReference type="Pfam" id="PF12288">
    <property type="entry name" value="CsoS2_M"/>
    <property type="match status" value="1"/>
</dbReference>
<dbReference type="InterPro" id="IPR020990">
    <property type="entry name" value="CSOS2/2B"/>
</dbReference>
<dbReference type="EMBL" id="JAFCLK010000012">
    <property type="protein sequence ID" value="MBR1137040.1"/>
    <property type="molecule type" value="Genomic_DNA"/>
</dbReference>
<organism evidence="4 5">
    <name type="scientific">Bradyrhizobium denitrificans</name>
    <dbReference type="NCBI Taxonomy" id="2734912"/>
    <lineage>
        <taxon>Bacteria</taxon>
        <taxon>Pseudomonadati</taxon>
        <taxon>Pseudomonadota</taxon>
        <taxon>Alphaproteobacteria</taxon>
        <taxon>Hyphomicrobiales</taxon>
        <taxon>Nitrobacteraceae</taxon>
        <taxon>Bradyrhizobium</taxon>
    </lineage>
</organism>
<reference evidence="5" key="1">
    <citation type="journal article" date="2021" name="ISME J.">
        <title>Evolutionary origin and ecological implication of a unique nif island in free-living Bradyrhizobium lineages.</title>
        <authorList>
            <person name="Tao J."/>
        </authorList>
    </citation>
    <scope>NUCLEOTIDE SEQUENCE [LARGE SCALE GENOMIC DNA]</scope>
    <source>
        <strain evidence="5">SZCCT0094</strain>
    </source>
</reference>
<evidence type="ECO:0000313" key="4">
    <source>
        <dbReference type="EMBL" id="MBR1137040.1"/>
    </source>
</evidence>
<evidence type="ECO:0000256" key="3">
    <source>
        <dbReference type="SAM" id="MobiDB-lite"/>
    </source>
</evidence>
<evidence type="ECO:0000256" key="1">
    <source>
        <dbReference type="ARBA" id="ARBA00022737"/>
    </source>
</evidence>
<evidence type="ECO:0000256" key="2">
    <source>
        <dbReference type="ARBA" id="ARBA00024044"/>
    </source>
</evidence>
<keyword evidence="1" id="KW-0677">Repeat</keyword>
<evidence type="ECO:0000313" key="5">
    <source>
        <dbReference type="Proteomes" id="UP001314635"/>
    </source>
</evidence>
<sequence>MQRRRLLAGGKQALKAGTAILTSASQIEVAPPSPPRPGRERPRSYVPKVTESDTQGGQRVTGRSVGYGGQITGDLRGGRQPVSGTAYFAPNSGAACAGAAAKVGLSRTAGGLVVSGTLTRSAVAITGDEPGRGLTITGEVEQTPDDDLTRRPAPMAARGLRQRVRPPRIEMTELGQPITGSSPGCSPRITGDDAVAGGRQVTGVQHLNRSGVAPAAAARSKVAVAQSWGGQRITGSDVEHHSRVTGDAPAAAALLTGSQYQGPATAAQWAEPEAAARWQRRTSAAAVTGDTPRPDQGVTGTARGSMRDITGTPYYRADSPGTAADAAISVDTIGQRFSIRSPQRAAQLRAAGTATAAASERVTGAFAAGGSKVTGNLEFAGRPRLRQAGDMAGHGRLTGEGISHGHVTGDAWSDQSRVTGTEGAFAAARNPSERGPRAKPFAGAGKFKQQATHEEAKQLVTGMFGYFSKTGARVTLSGGAQS</sequence>
<feature type="region of interest" description="Disordered" evidence="3">
    <location>
        <begin position="426"/>
        <end position="449"/>
    </location>
</feature>
<proteinExistence type="inferred from homology"/>
<protein>
    <submittedName>
        <fullName evidence="4">Carboxysome shell protein</fullName>
    </submittedName>
</protein>
<accession>A0ABS5G6T9</accession>
<gene>
    <name evidence="4" type="ORF">JQ619_14795</name>
</gene>